<evidence type="ECO:0000259" key="3">
    <source>
        <dbReference type="Pfam" id="PF13968"/>
    </source>
</evidence>
<evidence type="ECO:0000256" key="1">
    <source>
        <dbReference type="SAM" id="MobiDB-lite"/>
    </source>
</evidence>
<feature type="region of interest" description="Disordered" evidence="1">
    <location>
        <begin position="615"/>
        <end position="785"/>
    </location>
</feature>
<evidence type="ECO:0000256" key="2">
    <source>
        <dbReference type="SAM" id="Phobius"/>
    </source>
</evidence>
<sequence length="1047" mass="120247">MVNPIPKFAKNIWSKWNIRGVILVSLTLQIILIFVAPFRKRSRRTWLVLLLWSTYLLADYTASFCVGLISNKYGDKDTPINTVNDFLLAFWTPFLLLHLGGPDTISAFALEDNQLWLRHLLGLIVQVCLTGYVFLLTLPKNTLWLPTSLVFTAGIIKFAERTRSLQLANVSNFRQSMVRDPDPGPDYAKLMEELKSRTDAGLPTEIVTMPEISDQYLDFNDLEITDQVDAPNASKELPASQPHTSANAAQDKGNPFKVKALDGSPPPQTLDYDMENDAKENEIEKLSDVEVVKGAYDYFNTYKGLVVDMIFSFQERSNSRSYLLKLTAMDALRVIEVEINFIYQAFYTKASIVTNLVGFSFRFVSVASVVAALVLFIFYHKRDCHHFDVKVTYTLLYGAVALDVVSLFMLIFSDHTFASIYSFISQKFIDSESGTEKSTVDSILSRFLKLKRPRWIEQEIKNPTWLQNSKYKILHRWVLFRRWSESMSGFNLVSYCLQRKIKWVDKVIDYIGAKEIVERWKYEKKYPMLQRLWIFIFTELERKSGDADDVETIQRICSSRGEWVIQEGDLERKDLDKLMRYVERNNVTFDECLMLWHIATDLLFYDEKASHNVQKMNEDARDKDKGDGGKKKNEDGLDLEKGVGSVDEHKENENAQDNDKGNSGDDELKKNENGQDNDKGISRDDELKKNENDRDNDKGISSDDARDKDKGDGGEKKNEDCLHLEKGVGSVEHKENENAQDNDKGNSGDDELKKNENGRDNDKGISSDEHIRKNENARDNGKRSVENKFVPKSDFKDEELRDFSKLLSDYLLYLIIMQPDMMSAVRGIAQIRFQDTCAEATNFFNKRQMMEEGERKMDEQVKRRRKEEGLSKLNTMKRATYRTVGLAKAMDKKLNQLFQYIKKVLDGIRCCRIFSREEKETEKSEEEEACKKLREVCVDHEPSDVKGDRSKSLLFDACKLATVIDSLNLKGMSKWKIIASVWVELLSYAAANCIPITHVQQLSNGGEFISLVWLLMTHLGLAKQFQIKEGHARAKLIVGEEEQIKQG</sequence>
<dbReference type="Proteomes" id="UP001386955">
    <property type="component" value="Unassembled WGS sequence"/>
</dbReference>
<feature type="transmembrane region" description="Helical" evidence="2">
    <location>
        <begin position="47"/>
        <end position="69"/>
    </location>
</feature>
<accession>A0AAN9XCE5</accession>
<dbReference type="AlphaFoldDB" id="A0AAN9XCE5"/>
<dbReference type="InterPro" id="IPR007658">
    <property type="entry name" value="DUF594"/>
</dbReference>
<dbReference type="PANTHER" id="PTHR31325">
    <property type="entry name" value="OS01G0798800 PROTEIN-RELATED"/>
    <property type="match status" value="1"/>
</dbReference>
<protein>
    <recommendedName>
        <fullName evidence="3">DUF4220 domain-containing protein</fullName>
    </recommendedName>
</protein>
<dbReference type="EMBL" id="JAYMYS010000007">
    <property type="protein sequence ID" value="KAK7387074.1"/>
    <property type="molecule type" value="Genomic_DNA"/>
</dbReference>
<comment type="caution">
    <text evidence="4">The sequence shown here is derived from an EMBL/GenBank/DDBJ whole genome shotgun (WGS) entry which is preliminary data.</text>
</comment>
<keyword evidence="2" id="KW-0812">Transmembrane</keyword>
<evidence type="ECO:0000313" key="5">
    <source>
        <dbReference type="Proteomes" id="UP001386955"/>
    </source>
</evidence>
<keyword evidence="5" id="KW-1185">Reference proteome</keyword>
<feature type="transmembrane region" description="Helical" evidence="2">
    <location>
        <begin position="117"/>
        <end position="137"/>
    </location>
</feature>
<dbReference type="InterPro" id="IPR025315">
    <property type="entry name" value="DUF4220"/>
</dbReference>
<feature type="region of interest" description="Disordered" evidence="1">
    <location>
        <begin position="233"/>
        <end position="271"/>
    </location>
</feature>
<keyword evidence="2" id="KW-1133">Transmembrane helix</keyword>
<feature type="transmembrane region" description="Helical" evidence="2">
    <location>
        <begin position="359"/>
        <end position="379"/>
    </location>
</feature>
<reference evidence="4 5" key="1">
    <citation type="submission" date="2024-01" db="EMBL/GenBank/DDBJ databases">
        <title>The genomes of 5 underutilized Papilionoideae crops provide insights into root nodulation and disease resistanc.</title>
        <authorList>
            <person name="Jiang F."/>
        </authorList>
    </citation>
    <scope>NUCLEOTIDE SEQUENCE [LARGE SCALE GENOMIC DNA]</scope>
    <source>
        <strain evidence="4">DUOXIRENSHENG_FW03</strain>
        <tissue evidence="4">Leaves</tissue>
    </source>
</reference>
<feature type="transmembrane region" description="Helical" evidence="2">
    <location>
        <begin position="391"/>
        <end position="412"/>
    </location>
</feature>
<organism evidence="4 5">
    <name type="scientific">Psophocarpus tetragonolobus</name>
    <name type="common">Winged bean</name>
    <name type="synonym">Dolichos tetragonolobus</name>
    <dbReference type="NCBI Taxonomy" id="3891"/>
    <lineage>
        <taxon>Eukaryota</taxon>
        <taxon>Viridiplantae</taxon>
        <taxon>Streptophyta</taxon>
        <taxon>Embryophyta</taxon>
        <taxon>Tracheophyta</taxon>
        <taxon>Spermatophyta</taxon>
        <taxon>Magnoliopsida</taxon>
        <taxon>eudicotyledons</taxon>
        <taxon>Gunneridae</taxon>
        <taxon>Pentapetalae</taxon>
        <taxon>rosids</taxon>
        <taxon>fabids</taxon>
        <taxon>Fabales</taxon>
        <taxon>Fabaceae</taxon>
        <taxon>Papilionoideae</taxon>
        <taxon>50 kb inversion clade</taxon>
        <taxon>NPAAA clade</taxon>
        <taxon>indigoferoid/millettioid clade</taxon>
        <taxon>Phaseoleae</taxon>
        <taxon>Psophocarpus</taxon>
    </lineage>
</organism>
<feature type="domain" description="DUF4220" evidence="3">
    <location>
        <begin position="52"/>
        <end position="495"/>
    </location>
</feature>
<feature type="transmembrane region" description="Helical" evidence="2">
    <location>
        <begin position="16"/>
        <end position="35"/>
    </location>
</feature>
<feature type="transmembrane region" description="Helical" evidence="2">
    <location>
        <begin position="89"/>
        <end position="110"/>
    </location>
</feature>
<evidence type="ECO:0000313" key="4">
    <source>
        <dbReference type="EMBL" id="KAK7387074.1"/>
    </source>
</evidence>
<dbReference type="Pfam" id="PF13968">
    <property type="entry name" value="DUF4220"/>
    <property type="match status" value="1"/>
</dbReference>
<gene>
    <name evidence="4" type="ORF">VNO78_27570</name>
</gene>
<dbReference type="Pfam" id="PF04578">
    <property type="entry name" value="DUF594"/>
    <property type="match status" value="1"/>
</dbReference>
<keyword evidence="2" id="KW-0472">Membrane</keyword>
<proteinExistence type="predicted"/>
<name>A0AAN9XCE5_PSOTE</name>